<protein>
    <submittedName>
        <fullName evidence="1">YceI family protein</fullName>
    </submittedName>
</protein>
<sequence>MNAMKNVCGANASTTIKRSGFGVGKYAPTLADDVNVVLQVKAIKE</sequence>
<dbReference type="Gene3D" id="2.40.128.110">
    <property type="entry name" value="Lipid/polyisoprenoid-binding, YceI-like"/>
    <property type="match status" value="1"/>
</dbReference>
<gene>
    <name evidence="1" type="ORF">EKO24_015595</name>
</gene>
<proteinExistence type="predicted"/>
<keyword evidence="2" id="KW-1185">Reference proteome</keyword>
<dbReference type="EMBL" id="RYFG02000109">
    <property type="protein sequence ID" value="TRW92086.1"/>
    <property type="molecule type" value="Genomic_DNA"/>
</dbReference>
<organism evidence="1 2">
    <name type="scientific">Candidatus Methylobacter oryzae</name>
    <dbReference type="NCBI Taxonomy" id="2497749"/>
    <lineage>
        <taxon>Bacteria</taxon>
        <taxon>Pseudomonadati</taxon>
        <taxon>Pseudomonadota</taxon>
        <taxon>Gammaproteobacteria</taxon>
        <taxon>Methylococcales</taxon>
        <taxon>Methylococcaceae</taxon>
        <taxon>Methylobacter</taxon>
    </lineage>
</organism>
<accession>A0ABY3C937</accession>
<name>A0ABY3C937_9GAMM</name>
<comment type="caution">
    <text evidence="1">The sequence shown here is derived from an EMBL/GenBank/DDBJ whole genome shotgun (WGS) entry which is preliminary data.</text>
</comment>
<dbReference type="RefSeq" id="WP_127028378.1">
    <property type="nucleotide sequence ID" value="NZ_RYFG02000109.1"/>
</dbReference>
<dbReference type="Proteomes" id="UP000733744">
    <property type="component" value="Unassembled WGS sequence"/>
</dbReference>
<dbReference type="SUPFAM" id="SSF101874">
    <property type="entry name" value="YceI-like"/>
    <property type="match status" value="1"/>
</dbReference>
<evidence type="ECO:0000313" key="1">
    <source>
        <dbReference type="EMBL" id="TRW92086.1"/>
    </source>
</evidence>
<evidence type="ECO:0000313" key="2">
    <source>
        <dbReference type="Proteomes" id="UP000733744"/>
    </source>
</evidence>
<reference evidence="1 2" key="1">
    <citation type="journal article" date="2019" name="Antonie Van Leeuwenhoek">
        <title>Description of 'Ca. Methylobacter oryzae' KRF1, a novel species from the environmentally important Methylobacter clade 2.</title>
        <authorList>
            <person name="Khatri K."/>
            <person name="Mohite J.A."/>
            <person name="Pandit P.S."/>
            <person name="Bahulikar R."/>
            <person name="Rahalkar M.C."/>
        </authorList>
    </citation>
    <scope>NUCLEOTIDE SEQUENCE [LARGE SCALE GENOMIC DNA]</scope>
    <source>
        <strain evidence="1 2">KRF1</strain>
    </source>
</reference>
<dbReference type="InterPro" id="IPR036761">
    <property type="entry name" value="TTHA0802/YceI-like_sf"/>
</dbReference>